<accession>A0A3L7J6K2</accession>
<dbReference type="PANTHER" id="PTHR31885">
    <property type="entry name" value="GH04784P"/>
    <property type="match status" value="1"/>
</dbReference>
<feature type="transmembrane region" description="Helical" evidence="6">
    <location>
        <begin position="116"/>
        <end position="133"/>
    </location>
</feature>
<reference evidence="7 8" key="1">
    <citation type="submission" date="2018-10" db="EMBL/GenBank/DDBJ databases">
        <authorList>
            <person name="Li J."/>
        </authorList>
    </citation>
    <scope>NUCLEOTIDE SEQUENCE [LARGE SCALE GENOMIC DNA]</scope>
    <source>
        <strain evidence="7 8">ZD1-4</strain>
    </source>
</reference>
<keyword evidence="5 6" id="KW-0472">Membrane</keyword>
<comment type="similarity">
    <text evidence="2">Belongs to the TMEM86 family.</text>
</comment>
<dbReference type="GO" id="GO:0016020">
    <property type="term" value="C:membrane"/>
    <property type="evidence" value="ECO:0007669"/>
    <property type="project" value="UniProtKB-SubCell"/>
</dbReference>
<feature type="transmembrane region" description="Helical" evidence="6">
    <location>
        <begin position="195"/>
        <end position="215"/>
    </location>
</feature>
<feature type="transmembrane region" description="Helical" evidence="6">
    <location>
        <begin position="63"/>
        <end position="80"/>
    </location>
</feature>
<dbReference type="EMBL" id="RCWJ01000001">
    <property type="protein sequence ID" value="RLQ86089.1"/>
    <property type="molecule type" value="Genomic_DNA"/>
</dbReference>
<keyword evidence="4 6" id="KW-1133">Transmembrane helix</keyword>
<dbReference type="OrthoDB" id="4773026at2"/>
<evidence type="ECO:0000256" key="1">
    <source>
        <dbReference type="ARBA" id="ARBA00004141"/>
    </source>
</evidence>
<evidence type="ECO:0000256" key="4">
    <source>
        <dbReference type="ARBA" id="ARBA00022989"/>
    </source>
</evidence>
<dbReference type="InterPro" id="IPR012506">
    <property type="entry name" value="TMEM86B-like"/>
</dbReference>
<dbReference type="Pfam" id="PF07947">
    <property type="entry name" value="YhhN"/>
    <property type="match status" value="1"/>
</dbReference>
<sequence>MSATPTRSAFVAIAVFVAVSVLHLGALIIGAEQLSSWTKPLLMPTLAIAVIVVGGLRSGGRGYLLMIALLFSTVGDIALLGEGNTLFLIGLGAFLVAHIVYIAIFVGPTGRGWPRWWSAIFVVWFGILMAALVPHLDELLLPVVGYGVVIATMAIVSTRCAPRVMLGALLFLMSDSILALNLFVPNLEMWQPDLLIMFTYLAGQGLIAWGLVVSWRDRASDLSPTSKVASR</sequence>
<evidence type="ECO:0000256" key="2">
    <source>
        <dbReference type="ARBA" id="ARBA00007375"/>
    </source>
</evidence>
<keyword evidence="3 6" id="KW-0812">Transmembrane</keyword>
<name>A0A3L7J6K2_9MICO</name>
<dbReference type="GO" id="GO:0016787">
    <property type="term" value="F:hydrolase activity"/>
    <property type="evidence" value="ECO:0007669"/>
    <property type="project" value="TreeGrafter"/>
</dbReference>
<feature type="transmembrane region" description="Helical" evidence="6">
    <location>
        <begin position="86"/>
        <end position="104"/>
    </location>
</feature>
<comment type="subcellular location">
    <subcellularLocation>
        <location evidence="1">Membrane</location>
        <topology evidence="1">Multi-pass membrane protein</topology>
    </subcellularLocation>
</comment>
<feature type="transmembrane region" description="Helical" evidence="6">
    <location>
        <begin position="37"/>
        <end position="56"/>
    </location>
</feature>
<comment type="caution">
    <text evidence="7">The sequence shown here is derived from an EMBL/GenBank/DDBJ whole genome shotgun (WGS) entry which is preliminary data.</text>
</comment>
<evidence type="ECO:0000313" key="7">
    <source>
        <dbReference type="EMBL" id="RLQ86089.1"/>
    </source>
</evidence>
<feature type="transmembrane region" description="Helical" evidence="6">
    <location>
        <begin position="139"/>
        <end position="157"/>
    </location>
</feature>
<evidence type="ECO:0000256" key="6">
    <source>
        <dbReference type="SAM" id="Phobius"/>
    </source>
</evidence>
<keyword evidence="8" id="KW-1185">Reference proteome</keyword>
<protein>
    <submittedName>
        <fullName evidence="7">Lysoplasmalogenase</fullName>
    </submittedName>
</protein>
<dbReference type="RefSeq" id="WP_121658448.1">
    <property type="nucleotide sequence ID" value="NZ_BMEK01000001.1"/>
</dbReference>
<evidence type="ECO:0000256" key="3">
    <source>
        <dbReference type="ARBA" id="ARBA00022692"/>
    </source>
</evidence>
<gene>
    <name evidence="7" type="ORF">D9V28_04445</name>
</gene>
<evidence type="ECO:0000313" key="8">
    <source>
        <dbReference type="Proteomes" id="UP000282460"/>
    </source>
</evidence>
<dbReference type="AlphaFoldDB" id="A0A3L7J6K2"/>
<organism evidence="7 8">
    <name type="scientific">Mycetocola zhadangensis</name>
    <dbReference type="NCBI Taxonomy" id="1164595"/>
    <lineage>
        <taxon>Bacteria</taxon>
        <taxon>Bacillati</taxon>
        <taxon>Actinomycetota</taxon>
        <taxon>Actinomycetes</taxon>
        <taxon>Micrococcales</taxon>
        <taxon>Microbacteriaceae</taxon>
        <taxon>Mycetocola</taxon>
    </lineage>
</organism>
<proteinExistence type="inferred from homology"/>
<evidence type="ECO:0000256" key="5">
    <source>
        <dbReference type="ARBA" id="ARBA00023136"/>
    </source>
</evidence>
<feature type="transmembrane region" description="Helical" evidence="6">
    <location>
        <begin position="164"/>
        <end position="183"/>
    </location>
</feature>
<dbReference type="Proteomes" id="UP000282460">
    <property type="component" value="Unassembled WGS sequence"/>
</dbReference>
<feature type="transmembrane region" description="Helical" evidence="6">
    <location>
        <begin position="9"/>
        <end position="31"/>
    </location>
</feature>
<dbReference type="PANTHER" id="PTHR31885:SF6">
    <property type="entry name" value="GH04784P"/>
    <property type="match status" value="1"/>
</dbReference>